<evidence type="ECO:0000313" key="2">
    <source>
        <dbReference type="Proteomes" id="UP001497392"/>
    </source>
</evidence>
<reference evidence="1 2" key="1">
    <citation type="submission" date="2024-06" db="EMBL/GenBank/DDBJ databases">
        <authorList>
            <person name="Kraege A."/>
            <person name="Thomma B."/>
        </authorList>
    </citation>
    <scope>NUCLEOTIDE SEQUENCE [LARGE SCALE GENOMIC DNA]</scope>
</reference>
<comment type="caution">
    <text evidence="1">The sequence shown here is derived from an EMBL/GenBank/DDBJ whole genome shotgun (WGS) entry which is preliminary data.</text>
</comment>
<accession>A0ABP1G189</accession>
<dbReference type="Proteomes" id="UP001497392">
    <property type="component" value="Unassembled WGS sequence"/>
</dbReference>
<name>A0ABP1G189_9CHLO</name>
<evidence type="ECO:0000313" key="1">
    <source>
        <dbReference type="EMBL" id="CAL5224989.1"/>
    </source>
</evidence>
<dbReference type="EMBL" id="CAXHTA020000012">
    <property type="protein sequence ID" value="CAL5224989.1"/>
    <property type="molecule type" value="Genomic_DNA"/>
</dbReference>
<keyword evidence="2" id="KW-1185">Reference proteome</keyword>
<proteinExistence type="predicted"/>
<gene>
    <name evidence="1" type="primary">g7767</name>
    <name evidence="1" type="ORF">VP750_LOCUS6648</name>
</gene>
<protein>
    <submittedName>
        <fullName evidence="1">G7767 protein</fullName>
    </submittedName>
</protein>
<organism evidence="1 2">
    <name type="scientific">Coccomyxa viridis</name>
    <dbReference type="NCBI Taxonomy" id="1274662"/>
    <lineage>
        <taxon>Eukaryota</taxon>
        <taxon>Viridiplantae</taxon>
        <taxon>Chlorophyta</taxon>
        <taxon>core chlorophytes</taxon>
        <taxon>Trebouxiophyceae</taxon>
        <taxon>Trebouxiophyceae incertae sedis</taxon>
        <taxon>Coccomyxaceae</taxon>
        <taxon>Coccomyxa</taxon>
    </lineage>
</organism>
<sequence length="283" mass="32020">MLASWEGQRAKIPLTVSMSFETGVRSLVTLPEREGLRIVIQERKMSQFEHYKALAEEEWEEGTWVLFTDDDDLWHETRSGMYGKLLRESEAEGLEPSCIVTKTIRMVGWDDPPGVESAEDVTAMMSCGMLLPRFCCTVNWEDLEVGNYVEYSVRMETLRGFVRGVSAELLRSRYCDAAFGRHLVGGGKGVVYAGHSEETEWLYLYRRDPGIGQVCLTAALERGEERLETNVEVYCATHGSFDMGAFEKEMVKNKGAYVPARMRSRVKKRGKSLRKAFAVPAIS</sequence>